<sequence>MAHQRYATTVPDVERNDGQSRSGSSTASWWLLLHQGKSFSDGTAAGNGFKAHPSQASISSSCEPVTPSHEKGSTPSLAASLCSASTSFAGQQSHPMSVSLSDGPGPPSPASALANDTAARRPHTDSGFKSFASLG</sequence>
<organism evidence="2 3">
    <name type="scientific">Trichoderma gamsii</name>
    <dbReference type="NCBI Taxonomy" id="398673"/>
    <lineage>
        <taxon>Eukaryota</taxon>
        <taxon>Fungi</taxon>
        <taxon>Dikarya</taxon>
        <taxon>Ascomycota</taxon>
        <taxon>Pezizomycotina</taxon>
        <taxon>Sordariomycetes</taxon>
        <taxon>Hypocreomycetidae</taxon>
        <taxon>Hypocreales</taxon>
        <taxon>Hypocreaceae</taxon>
        <taxon>Trichoderma</taxon>
    </lineage>
</organism>
<dbReference type="GeneID" id="29985821"/>
<reference evidence="2 3" key="1">
    <citation type="journal article" date="2016" name="Genome Announc.">
        <title>Draft Whole-Genome Sequence of Trichoderma gamsii T6085, a Promising Biocontrol Agent of Fusarium Head Blight on Wheat.</title>
        <authorList>
            <person name="Baroncelli R."/>
            <person name="Zapparata A."/>
            <person name="Piaggeschi G."/>
            <person name="Sarrocco S."/>
            <person name="Vannacci G."/>
        </authorList>
    </citation>
    <scope>NUCLEOTIDE SEQUENCE [LARGE SCALE GENOMIC DNA]</scope>
    <source>
        <strain evidence="2 3">T6085</strain>
    </source>
</reference>
<feature type="region of interest" description="Disordered" evidence="1">
    <location>
        <begin position="91"/>
        <end position="135"/>
    </location>
</feature>
<accession>A0A2P4ZG19</accession>
<evidence type="ECO:0000256" key="1">
    <source>
        <dbReference type="SAM" id="MobiDB-lite"/>
    </source>
</evidence>
<proteinExistence type="predicted"/>
<dbReference type="RefSeq" id="XP_018661161.1">
    <property type="nucleotide sequence ID" value="XM_018805738.1"/>
</dbReference>
<keyword evidence="3" id="KW-1185">Reference proteome</keyword>
<gene>
    <name evidence="2" type="ORF">TGAM01_v208004</name>
</gene>
<comment type="caution">
    <text evidence="2">The sequence shown here is derived from an EMBL/GenBank/DDBJ whole genome shotgun (WGS) entry which is preliminary data.</text>
</comment>
<dbReference type="EMBL" id="JPDN02000031">
    <property type="protein sequence ID" value="PON23231.1"/>
    <property type="molecule type" value="Genomic_DNA"/>
</dbReference>
<dbReference type="Proteomes" id="UP000054821">
    <property type="component" value="Unassembled WGS sequence"/>
</dbReference>
<feature type="region of interest" description="Disordered" evidence="1">
    <location>
        <begin position="41"/>
        <end position="77"/>
    </location>
</feature>
<dbReference type="AlphaFoldDB" id="A0A2P4ZG19"/>
<name>A0A2P4ZG19_9HYPO</name>
<feature type="region of interest" description="Disordered" evidence="1">
    <location>
        <begin position="1"/>
        <end position="25"/>
    </location>
</feature>
<evidence type="ECO:0000313" key="2">
    <source>
        <dbReference type="EMBL" id="PON23231.1"/>
    </source>
</evidence>
<evidence type="ECO:0000313" key="3">
    <source>
        <dbReference type="Proteomes" id="UP000054821"/>
    </source>
</evidence>
<protein>
    <submittedName>
        <fullName evidence="2">Uncharacterized protein</fullName>
    </submittedName>
</protein>
<feature type="compositionally biased region" description="Polar residues" evidence="1">
    <location>
        <begin position="54"/>
        <end position="63"/>
    </location>
</feature>